<keyword evidence="4" id="KW-1185">Reference proteome</keyword>
<dbReference type="Proteomes" id="UP000033900">
    <property type="component" value="Unassembled WGS sequence"/>
</dbReference>
<feature type="region of interest" description="Disordered" evidence="1">
    <location>
        <begin position="129"/>
        <end position="157"/>
    </location>
</feature>
<evidence type="ECO:0000313" key="3">
    <source>
        <dbReference type="EMBL" id="KJL47949.1"/>
    </source>
</evidence>
<evidence type="ECO:0000256" key="2">
    <source>
        <dbReference type="SAM" id="Phobius"/>
    </source>
</evidence>
<dbReference type="STRING" id="273678.RS84_01577"/>
<organism evidence="3 4">
    <name type="scientific">Microbacterium hydrocarbonoxydans</name>
    <dbReference type="NCBI Taxonomy" id="273678"/>
    <lineage>
        <taxon>Bacteria</taxon>
        <taxon>Bacillati</taxon>
        <taxon>Actinomycetota</taxon>
        <taxon>Actinomycetes</taxon>
        <taxon>Micrococcales</taxon>
        <taxon>Microbacteriaceae</taxon>
        <taxon>Microbacterium</taxon>
    </lineage>
</organism>
<evidence type="ECO:0000313" key="4">
    <source>
        <dbReference type="Proteomes" id="UP000033900"/>
    </source>
</evidence>
<keyword evidence="2" id="KW-1133">Transmembrane helix</keyword>
<keyword evidence="2" id="KW-0472">Membrane</keyword>
<dbReference type="AlphaFoldDB" id="A0A0M2HTY0"/>
<proteinExistence type="predicted"/>
<feature type="compositionally biased region" description="Pro residues" evidence="1">
    <location>
        <begin position="25"/>
        <end position="62"/>
    </location>
</feature>
<evidence type="ECO:0000256" key="1">
    <source>
        <dbReference type="SAM" id="MobiDB-lite"/>
    </source>
</evidence>
<feature type="transmembrane region" description="Helical" evidence="2">
    <location>
        <begin position="96"/>
        <end position="120"/>
    </location>
</feature>
<reference evidence="3 4" key="1">
    <citation type="submission" date="2015-02" db="EMBL/GenBank/DDBJ databases">
        <title>Draft genome sequences of ten Microbacterium spp. with emphasis on heavy metal contaminated environments.</title>
        <authorList>
            <person name="Corretto E."/>
        </authorList>
    </citation>
    <scope>NUCLEOTIDE SEQUENCE [LARGE SCALE GENOMIC DNA]</scope>
    <source>
        <strain evidence="3 4">SA35</strain>
    </source>
</reference>
<keyword evidence="2" id="KW-0812">Transmembrane</keyword>
<dbReference type="PATRIC" id="fig|273678.4.peg.1577"/>
<dbReference type="EMBL" id="JYJB01000008">
    <property type="protein sequence ID" value="KJL47949.1"/>
    <property type="molecule type" value="Genomic_DNA"/>
</dbReference>
<gene>
    <name evidence="3" type="ORF">RS84_01577</name>
</gene>
<feature type="region of interest" description="Disordered" evidence="1">
    <location>
        <begin position="1"/>
        <end position="78"/>
    </location>
</feature>
<accession>A0A0M2HTY0</accession>
<comment type="caution">
    <text evidence="3">The sequence shown here is derived from an EMBL/GenBank/DDBJ whole genome shotgun (WGS) entry which is preliminary data.</text>
</comment>
<sequence>MWEPSAADMSDDTGDERADDAGALPPTPPTPVPLPVPPAPVPPAPVPPTPVQADPVLPPPPADGTQLDAPDQQWPADAVTSPYIGGSVPASGNYRVLTAVIVVFLLALLGGAIALIVYLAGHTTLSFPTPEPEPEPVVTAVDESQPPRDETSPEPLTGALCTDFCVELSALVAPEVSDGARSWTSAEGWSTIDTSPLQAEEAAAAEFASDAGDLTLTVWRFADDEAAEAAQKALVESLGEPSDSGPAFQDGTGEQSTFDAASTIVWSKLGDGSQPWVMQVRGTDFDAVQQFYYALPL</sequence>
<name>A0A0M2HTY0_9MICO</name>
<protein>
    <submittedName>
        <fullName evidence="3">Uncharacterized protein</fullName>
    </submittedName>
</protein>